<sequence length="211" mass="23457">MSMKTTMKKINFLIIALIAGVAFTGCLKDKDFEPYDAQKYLDLEAPVLKAYVEETPELEGAVKDAETGIWYKIVEEGLQDEEDPAFYTYNFNNNNDIEAPRIRVNYEGKLVETGKTFEKAEMAAGKYMSLGGVIGGWQVAFLPKELKDKNDKIIKTGLTELGLQKGSKIRIVMPSPYGYQNQTRSGIPANSPLDFYIEVLEVLPPAAPSGN</sequence>
<feature type="domain" description="PPIase FKBP-type" evidence="5">
    <location>
        <begin position="99"/>
        <end position="203"/>
    </location>
</feature>
<dbReference type="PROSITE" id="PS50059">
    <property type="entry name" value="FKBP_PPIASE"/>
    <property type="match status" value="1"/>
</dbReference>
<evidence type="ECO:0000313" key="7">
    <source>
        <dbReference type="Proteomes" id="UP000294616"/>
    </source>
</evidence>
<dbReference type="Pfam" id="PF00254">
    <property type="entry name" value="FKBP_C"/>
    <property type="match status" value="1"/>
</dbReference>
<dbReference type="AlphaFoldDB" id="A0A4R1M263"/>
<evidence type="ECO:0000256" key="2">
    <source>
        <dbReference type="ARBA" id="ARBA00023110"/>
    </source>
</evidence>
<evidence type="ECO:0000256" key="4">
    <source>
        <dbReference type="RuleBase" id="RU003915"/>
    </source>
</evidence>
<dbReference type="EC" id="5.2.1.8" evidence="4"/>
<keyword evidence="3 4" id="KW-0413">Isomerase</keyword>
<evidence type="ECO:0000259" key="5">
    <source>
        <dbReference type="PROSITE" id="PS50059"/>
    </source>
</evidence>
<dbReference type="Gene3D" id="3.10.50.40">
    <property type="match status" value="1"/>
</dbReference>
<comment type="similarity">
    <text evidence="4">Belongs to the FKBP-type PPIase family.</text>
</comment>
<keyword evidence="7" id="KW-1185">Reference proteome</keyword>
<dbReference type="InterPro" id="IPR046357">
    <property type="entry name" value="PPIase_dom_sf"/>
</dbReference>
<dbReference type="Proteomes" id="UP000294616">
    <property type="component" value="Unassembled WGS sequence"/>
</dbReference>
<keyword evidence="2 3" id="KW-0697">Rotamase</keyword>
<dbReference type="EMBL" id="SMGO01000001">
    <property type="protein sequence ID" value="TCK85785.1"/>
    <property type="molecule type" value="Genomic_DNA"/>
</dbReference>
<gene>
    <name evidence="6" type="ORF">C8N28_1101</name>
</gene>
<comment type="catalytic activity">
    <reaction evidence="1 3 4">
        <text>[protein]-peptidylproline (omega=180) = [protein]-peptidylproline (omega=0)</text>
        <dbReference type="Rhea" id="RHEA:16237"/>
        <dbReference type="Rhea" id="RHEA-COMP:10747"/>
        <dbReference type="Rhea" id="RHEA-COMP:10748"/>
        <dbReference type="ChEBI" id="CHEBI:83833"/>
        <dbReference type="ChEBI" id="CHEBI:83834"/>
        <dbReference type="EC" id="5.2.1.8"/>
    </reaction>
</comment>
<proteinExistence type="inferred from homology"/>
<organism evidence="6 7">
    <name type="scientific">Albibacterium bauzanense</name>
    <dbReference type="NCBI Taxonomy" id="653929"/>
    <lineage>
        <taxon>Bacteria</taxon>
        <taxon>Pseudomonadati</taxon>
        <taxon>Bacteroidota</taxon>
        <taxon>Sphingobacteriia</taxon>
        <taxon>Sphingobacteriales</taxon>
        <taxon>Sphingobacteriaceae</taxon>
        <taxon>Albibacterium</taxon>
    </lineage>
</organism>
<evidence type="ECO:0000256" key="1">
    <source>
        <dbReference type="ARBA" id="ARBA00000971"/>
    </source>
</evidence>
<dbReference type="RefSeq" id="WP_132222266.1">
    <property type="nucleotide sequence ID" value="NZ_SMGO01000001.1"/>
</dbReference>
<dbReference type="InterPro" id="IPR001179">
    <property type="entry name" value="PPIase_FKBP_dom"/>
</dbReference>
<evidence type="ECO:0000256" key="3">
    <source>
        <dbReference type="PROSITE-ProRule" id="PRU00277"/>
    </source>
</evidence>
<evidence type="ECO:0000313" key="6">
    <source>
        <dbReference type="EMBL" id="TCK85785.1"/>
    </source>
</evidence>
<comment type="caution">
    <text evidence="6">The sequence shown here is derived from an EMBL/GenBank/DDBJ whole genome shotgun (WGS) entry which is preliminary data.</text>
</comment>
<name>A0A4R1M263_9SPHI</name>
<dbReference type="OrthoDB" id="669809at2"/>
<protein>
    <recommendedName>
        <fullName evidence="4">Peptidyl-prolyl cis-trans isomerase</fullName>
        <ecNumber evidence="4">5.2.1.8</ecNumber>
    </recommendedName>
</protein>
<dbReference type="GO" id="GO:0003755">
    <property type="term" value="F:peptidyl-prolyl cis-trans isomerase activity"/>
    <property type="evidence" value="ECO:0007669"/>
    <property type="project" value="UniProtKB-UniRule"/>
</dbReference>
<reference evidence="6 7" key="1">
    <citation type="submission" date="2019-03" db="EMBL/GenBank/DDBJ databases">
        <title>Genomic Encyclopedia of Archaeal and Bacterial Type Strains, Phase II (KMG-II): from individual species to whole genera.</title>
        <authorList>
            <person name="Goeker M."/>
        </authorList>
    </citation>
    <scope>NUCLEOTIDE SEQUENCE [LARGE SCALE GENOMIC DNA]</scope>
    <source>
        <strain evidence="6 7">DSM 22554</strain>
    </source>
</reference>
<accession>A0A4R1M263</accession>
<dbReference type="PROSITE" id="PS51257">
    <property type="entry name" value="PROKAR_LIPOPROTEIN"/>
    <property type="match status" value="1"/>
</dbReference>
<dbReference type="SUPFAM" id="SSF54534">
    <property type="entry name" value="FKBP-like"/>
    <property type="match status" value="1"/>
</dbReference>